<evidence type="ECO:0000259" key="9">
    <source>
        <dbReference type="Pfam" id="PF10590"/>
    </source>
</evidence>
<reference evidence="11" key="1">
    <citation type="submission" date="2016-02" db="EMBL/GenBank/DDBJ databases">
        <title>Comparative genomics of biotechnologically important yeasts.</title>
        <authorList>
            <consortium name="DOE Joint Genome Institute"/>
            <person name="Riley R."/>
            <person name="Haridas S."/>
            <person name="Wolfe K.H."/>
            <person name="Lopes M.R."/>
            <person name="Hittinger C.T."/>
            <person name="Goker M."/>
            <person name="Salamov A."/>
            <person name="Wisecaver J."/>
            <person name="Long T.M."/>
            <person name="Aerts A.L."/>
            <person name="Barry K."/>
            <person name="Choi C."/>
            <person name="Clum A."/>
            <person name="Coughlan A.Y."/>
            <person name="Deshpande S."/>
            <person name="Douglass A.P."/>
            <person name="Hanson S.J."/>
            <person name="Klenk H.-P."/>
            <person name="Labutti K."/>
            <person name="Lapidus A."/>
            <person name="Lindquist E."/>
            <person name="Lipzen A."/>
            <person name="Meier-Kolthoff J.P."/>
            <person name="Ohm R.A."/>
            <person name="Otillar R.P."/>
            <person name="Pangilinan J."/>
            <person name="Peng Y."/>
            <person name="Rokas A."/>
            <person name="Rosa C.A."/>
            <person name="Scheuner C."/>
            <person name="Sibirny A.A."/>
            <person name="Slot J.C."/>
            <person name="Stielow J.B."/>
            <person name="Sun H."/>
            <person name="Kurtzman C.P."/>
            <person name="Blackwell M."/>
            <person name="Jeffries T.W."/>
            <person name="Grigoriev I.V."/>
        </authorList>
    </citation>
    <scope>NUCLEOTIDE SEQUENCE [LARGE SCALE GENOMIC DNA]</scope>
    <source>
        <strain evidence="11">NRRL Y-17796</strain>
    </source>
</reference>
<dbReference type="InterPro" id="IPR012349">
    <property type="entry name" value="Split_barrel_FMN-bd"/>
</dbReference>
<dbReference type="Proteomes" id="UP000095023">
    <property type="component" value="Unassembled WGS sequence"/>
</dbReference>
<sequence>MDTQIPEKLIYLNKPAEQYNDGELWESQVSDDPFVQFTKWFDAAKDAGLPQPEAMTFSTAELPSGKISSRVVLLKELDAKGFVLFSNWETSRKAADIRTNAHAALVFYWQDMHRQVRIEGITERITYEESQEYYSTRIRGSQIGAWASPQSKPIKDRKELENMVDEVSKKFEGQSKIPCPPHWGGLRIIPYAIEFWQGRPSRLHDRIIYRRDESCTSARWEMQRLAP</sequence>
<evidence type="ECO:0000256" key="6">
    <source>
        <dbReference type="ARBA" id="ARBA00022643"/>
    </source>
</evidence>
<dbReference type="GO" id="GO:0005758">
    <property type="term" value="C:mitochondrial intermembrane space"/>
    <property type="evidence" value="ECO:0007669"/>
    <property type="project" value="EnsemblFungi"/>
</dbReference>
<dbReference type="NCBIfam" id="TIGR00558">
    <property type="entry name" value="pdxH"/>
    <property type="match status" value="1"/>
</dbReference>
<accession>A0A1E4TC54</accession>
<gene>
    <name evidence="10" type="ORF">CANCADRAFT_3959</name>
</gene>
<comment type="cofactor">
    <cofactor evidence="1">
        <name>FMN</name>
        <dbReference type="ChEBI" id="CHEBI:58210"/>
    </cofactor>
</comment>
<evidence type="ECO:0000313" key="10">
    <source>
        <dbReference type="EMBL" id="ODV89331.1"/>
    </source>
</evidence>
<dbReference type="PROSITE" id="PS01064">
    <property type="entry name" value="PYRIDOX_OXIDASE"/>
    <property type="match status" value="1"/>
</dbReference>
<evidence type="ECO:0000259" key="8">
    <source>
        <dbReference type="Pfam" id="PF01243"/>
    </source>
</evidence>
<evidence type="ECO:0000256" key="5">
    <source>
        <dbReference type="ARBA" id="ARBA00022630"/>
    </source>
</evidence>
<evidence type="ECO:0000313" key="11">
    <source>
        <dbReference type="Proteomes" id="UP000095023"/>
    </source>
</evidence>
<dbReference type="OrthoDB" id="303614at2759"/>
<dbReference type="SUPFAM" id="SSF50475">
    <property type="entry name" value="FMN-binding split barrel"/>
    <property type="match status" value="1"/>
</dbReference>
<dbReference type="EC" id="1.4.3.5" evidence="4"/>
<keyword evidence="7" id="KW-0560">Oxidoreductase</keyword>
<keyword evidence="11" id="KW-1185">Reference proteome</keyword>
<feature type="domain" description="Pyridoxine 5'-phosphate oxidase dimerisation C-terminal" evidence="9">
    <location>
        <begin position="183"/>
        <end position="227"/>
    </location>
</feature>
<dbReference type="InterPro" id="IPR019576">
    <property type="entry name" value="Pyridoxamine_oxidase_dimer_C"/>
</dbReference>
<dbReference type="EMBL" id="KV453843">
    <property type="protein sequence ID" value="ODV89331.1"/>
    <property type="molecule type" value="Genomic_DNA"/>
</dbReference>
<dbReference type="PANTHER" id="PTHR10851">
    <property type="entry name" value="PYRIDOXINE-5-PHOSPHATE OXIDASE"/>
    <property type="match status" value="1"/>
</dbReference>
<evidence type="ECO:0000256" key="4">
    <source>
        <dbReference type="ARBA" id="ARBA00012801"/>
    </source>
</evidence>
<evidence type="ECO:0000256" key="1">
    <source>
        <dbReference type="ARBA" id="ARBA00001917"/>
    </source>
</evidence>
<dbReference type="Pfam" id="PF01243">
    <property type="entry name" value="PNPOx_N"/>
    <property type="match status" value="1"/>
</dbReference>
<dbReference type="AlphaFoldDB" id="A0A1E4TC54"/>
<keyword evidence="5" id="KW-0285">Flavoprotein</keyword>
<dbReference type="Gene3D" id="2.30.110.10">
    <property type="entry name" value="Electron Transport, Fmn-binding Protein, Chain A"/>
    <property type="match status" value="1"/>
</dbReference>
<dbReference type="PIRSF" id="PIRSF000190">
    <property type="entry name" value="Pyd_amn-ph_oxd"/>
    <property type="match status" value="1"/>
</dbReference>
<dbReference type="InterPro" id="IPR000659">
    <property type="entry name" value="Pyridox_Oxase"/>
</dbReference>
<dbReference type="GO" id="GO:0010181">
    <property type="term" value="F:FMN binding"/>
    <property type="evidence" value="ECO:0007669"/>
    <property type="project" value="EnsemblFungi"/>
</dbReference>
<dbReference type="HAMAP" id="MF_01629">
    <property type="entry name" value="PdxH"/>
    <property type="match status" value="1"/>
</dbReference>
<comment type="pathway">
    <text evidence="2">Cofactor metabolism; pyridoxal 5'-phosphate salvage; pyridoxal 5'-phosphate from pyridoxamine 5'-phosphate: step 1/1.</text>
</comment>
<dbReference type="GO" id="GO:0008615">
    <property type="term" value="P:pyridoxine biosynthetic process"/>
    <property type="evidence" value="ECO:0007669"/>
    <property type="project" value="InterPro"/>
</dbReference>
<proteinExistence type="inferred from homology"/>
<evidence type="ECO:0000256" key="3">
    <source>
        <dbReference type="ARBA" id="ARBA00005037"/>
    </source>
</evidence>
<keyword evidence="6" id="KW-0288">FMN</keyword>
<evidence type="ECO:0000256" key="7">
    <source>
        <dbReference type="ARBA" id="ARBA00023002"/>
    </source>
</evidence>
<dbReference type="PANTHER" id="PTHR10851:SF0">
    <property type="entry name" value="PYRIDOXINE-5'-PHOSPHATE OXIDASE"/>
    <property type="match status" value="1"/>
</dbReference>
<dbReference type="NCBIfam" id="NF004231">
    <property type="entry name" value="PRK05679.1"/>
    <property type="match status" value="1"/>
</dbReference>
<organism evidence="10 11">
    <name type="scientific">Tortispora caseinolytica NRRL Y-17796</name>
    <dbReference type="NCBI Taxonomy" id="767744"/>
    <lineage>
        <taxon>Eukaryota</taxon>
        <taxon>Fungi</taxon>
        <taxon>Dikarya</taxon>
        <taxon>Ascomycota</taxon>
        <taxon>Saccharomycotina</taxon>
        <taxon>Trigonopsidomycetes</taxon>
        <taxon>Trigonopsidales</taxon>
        <taxon>Trigonopsidaceae</taxon>
        <taxon>Tortispora</taxon>
    </lineage>
</organism>
<feature type="domain" description="Pyridoxamine 5'-phosphate oxidase N-terminal" evidence="8">
    <location>
        <begin position="44"/>
        <end position="168"/>
    </location>
</feature>
<dbReference type="InterPro" id="IPR011576">
    <property type="entry name" value="Pyridox_Oxase_N"/>
</dbReference>
<dbReference type="Pfam" id="PF10590">
    <property type="entry name" value="PNP_phzG_C"/>
    <property type="match status" value="1"/>
</dbReference>
<dbReference type="InterPro" id="IPR019740">
    <property type="entry name" value="Pyridox_Oxase_CS"/>
</dbReference>
<dbReference type="GO" id="GO:0004733">
    <property type="term" value="F:pyridoxamine phosphate oxidase activity"/>
    <property type="evidence" value="ECO:0007669"/>
    <property type="project" value="UniProtKB-EC"/>
</dbReference>
<dbReference type="UniPathway" id="UPA01068">
    <property type="reaction ID" value="UER00304"/>
</dbReference>
<evidence type="ECO:0000256" key="2">
    <source>
        <dbReference type="ARBA" id="ARBA00004738"/>
    </source>
</evidence>
<name>A0A1E4TC54_9ASCO</name>
<protein>
    <recommendedName>
        <fullName evidence="4">pyridoxal 5'-phosphate synthase</fullName>
        <ecNumber evidence="4">1.4.3.5</ecNumber>
    </recommendedName>
</protein>
<comment type="pathway">
    <text evidence="3">Cofactor metabolism; pyridoxal 5'-phosphate salvage; pyridoxal 5'-phosphate from pyridoxine 5'-phosphate: step 1/1.</text>
</comment>